<organism evidence="2 3">
    <name type="scientific">Trichocoleus desertorum GB2-A4</name>
    <dbReference type="NCBI Taxonomy" id="2933944"/>
    <lineage>
        <taxon>Bacteria</taxon>
        <taxon>Bacillati</taxon>
        <taxon>Cyanobacteriota</taxon>
        <taxon>Cyanophyceae</taxon>
        <taxon>Leptolyngbyales</taxon>
        <taxon>Trichocoleusaceae</taxon>
        <taxon>Trichocoleus</taxon>
    </lineage>
</organism>
<sequence length="438" mass="48035">MKFSLAYSMKRYRYPLLALLSALLIACTASWSPSQAQLQPEQARSADSFVNSIGVATHLRYVDTAYGNYDTIIRPKLQELGVRHIRDGGKNSEFYRRLNDLATLGIKSTLVMDSRDGITPANVVAEAIQPVLSSIEAVEGPNEWDVNPQATYKNQAFPEGLRAYQDELYAAVKADPTAAALPVLMPSLAIPYYAPRLGSLASADLGNMHSYAGGNLPSQDLDTKWVPLTQAVTGVAKPIVATECGWHNATSDLKASQPGISELAAAKYVPRLYLEYFNRGIQRSFLYELINERQGTTQEQNFGLLRNNGSAKPAFDSLKNLIALLKDPGSEFAPQALSYSLSGSSAPLSPAVHHTLLQKRDGRFYLALWQEISSFDLQTKLDVYVPQQTVTVTLGTRVRQATTYKPLASVAPVQRYANPKQLNLTISDQPLVIELVPA</sequence>
<dbReference type="SUPFAM" id="SSF51445">
    <property type="entry name" value="(Trans)glycosidases"/>
    <property type="match status" value="1"/>
</dbReference>
<name>A0ABV0J5K0_9CYAN</name>
<keyword evidence="3" id="KW-1185">Reference proteome</keyword>
<comment type="caution">
    <text evidence="2">The sequence shown here is derived from an EMBL/GenBank/DDBJ whole genome shotgun (WGS) entry which is preliminary data.</text>
</comment>
<dbReference type="Gene3D" id="3.20.20.80">
    <property type="entry name" value="Glycosidases"/>
    <property type="match status" value="1"/>
</dbReference>
<dbReference type="Proteomes" id="UP001464891">
    <property type="component" value="Unassembled WGS sequence"/>
</dbReference>
<evidence type="ECO:0008006" key="4">
    <source>
        <dbReference type="Google" id="ProtNLM"/>
    </source>
</evidence>
<dbReference type="EMBL" id="JAMPKM010000003">
    <property type="protein sequence ID" value="MEP0817042.1"/>
    <property type="molecule type" value="Genomic_DNA"/>
</dbReference>
<feature type="chain" id="PRO_5046828344" description="Glycosyl hydrolase" evidence="1">
    <location>
        <begin position="37"/>
        <end position="438"/>
    </location>
</feature>
<feature type="signal peptide" evidence="1">
    <location>
        <begin position="1"/>
        <end position="36"/>
    </location>
</feature>
<dbReference type="RefSeq" id="WP_190439525.1">
    <property type="nucleotide sequence ID" value="NZ_JAMPKM010000003.1"/>
</dbReference>
<dbReference type="InterPro" id="IPR017853">
    <property type="entry name" value="GH"/>
</dbReference>
<protein>
    <recommendedName>
        <fullName evidence="4">Glycosyl hydrolase</fullName>
    </recommendedName>
</protein>
<accession>A0ABV0J5K0</accession>
<evidence type="ECO:0000313" key="2">
    <source>
        <dbReference type="EMBL" id="MEP0817042.1"/>
    </source>
</evidence>
<dbReference type="PROSITE" id="PS51257">
    <property type="entry name" value="PROKAR_LIPOPROTEIN"/>
    <property type="match status" value="1"/>
</dbReference>
<proteinExistence type="predicted"/>
<evidence type="ECO:0000313" key="3">
    <source>
        <dbReference type="Proteomes" id="UP001464891"/>
    </source>
</evidence>
<keyword evidence="1" id="KW-0732">Signal</keyword>
<gene>
    <name evidence="2" type="ORF">NC998_08025</name>
</gene>
<evidence type="ECO:0000256" key="1">
    <source>
        <dbReference type="SAM" id="SignalP"/>
    </source>
</evidence>
<reference evidence="2 3" key="1">
    <citation type="submission" date="2022-04" db="EMBL/GenBank/DDBJ databases">
        <title>Positive selection, recombination, and allopatry shape intraspecific diversity of widespread and dominant cyanobacteria.</title>
        <authorList>
            <person name="Wei J."/>
            <person name="Shu W."/>
            <person name="Hu C."/>
        </authorList>
    </citation>
    <scope>NUCLEOTIDE SEQUENCE [LARGE SCALE GENOMIC DNA]</scope>
    <source>
        <strain evidence="2 3">GB2-A4</strain>
    </source>
</reference>